<dbReference type="RefSeq" id="WP_324618568.1">
    <property type="nucleotide sequence ID" value="NZ_JAYKOT010000001.1"/>
</dbReference>
<dbReference type="EMBL" id="JAYKOT010000001">
    <property type="protein sequence ID" value="MEB3428483.1"/>
    <property type="molecule type" value="Genomic_DNA"/>
</dbReference>
<proteinExistence type="predicted"/>
<evidence type="ECO:0000313" key="1">
    <source>
        <dbReference type="EMBL" id="MEB3428483.1"/>
    </source>
</evidence>
<protein>
    <submittedName>
        <fullName evidence="1">Uncharacterized protein</fullName>
    </submittedName>
</protein>
<accession>A0AAW9MLZ3</accession>
<sequence>MQPISRISILRRIFKNFVLSKHRHALRDKSYAVDLISKIYGDDLSKVLVDSFIAMDKESIKNIIHACAYVRLPLLSKDDQEKCIFCYGSNDKSLNIAKKAMRRNFKNSLMKIWKGYSHCNKIILDNERYCKFLISQL</sequence>
<reference evidence="1 2" key="1">
    <citation type="submission" date="2024-01" db="EMBL/GenBank/DDBJ databases">
        <title>Complete genome sequence of Citroniella saccharovorans strain M6.X9, isolated from human fecal sample.</title>
        <authorList>
            <person name="Cheng G."/>
            <person name="Westerholm M."/>
            <person name="Schnurer A."/>
        </authorList>
    </citation>
    <scope>NUCLEOTIDE SEQUENCE [LARGE SCALE GENOMIC DNA]</scope>
    <source>
        <strain evidence="1 2">DSM 29873</strain>
    </source>
</reference>
<gene>
    <name evidence="1" type="ORF">VLK81_00225</name>
</gene>
<comment type="caution">
    <text evidence="1">The sequence shown here is derived from an EMBL/GenBank/DDBJ whole genome shotgun (WGS) entry which is preliminary data.</text>
</comment>
<name>A0AAW9MLZ3_9FIRM</name>
<dbReference type="AlphaFoldDB" id="A0AAW9MLZ3"/>
<keyword evidence="2" id="KW-1185">Reference proteome</keyword>
<organism evidence="1 2">
    <name type="scientific">Citroniella saccharovorans</name>
    <dbReference type="NCBI Taxonomy" id="2053367"/>
    <lineage>
        <taxon>Bacteria</taxon>
        <taxon>Bacillati</taxon>
        <taxon>Bacillota</taxon>
        <taxon>Tissierellia</taxon>
        <taxon>Tissierellales</taxon>
        <taxon>Peptoniphilaceae</taxon>
        <taxon>Citroniella</taxon>
    </lineage>
</organism>
<evidence type="ECO:0000313" key="2">
    <source>
        <dbReference type="Proteomes" id="UP001357733"/>
    </source>
</evidence>
<dbReference type="Proteomes" id="UP001357733">
    <property type="component" value="Unassembled WGS sequence"/>
</dbReference>